<protein>
    <submittedName>
        <fullName evidence="1">Uncharacterized protein</fullName>
    </submittedName>
</protein>
<evidence type="ECO:0000313" key="2">
    <source>
        <dbReference type="Proteomes" id="UP000251558"/>
    </source>
</evidence>
<gene>
    <name evidence="1" type="ORF">DPM33_23565</name>
</gene>
<reference evidence="2" key="1">
    <citation type="submission" date="2018-06" db="EMBL/GenBank/DDBJ databases">
        <authorList>
            <person name="Helene L.C."/>
            <person name="Dall'Agnol R."/>
            <person name="Delamuta J.R."/>
            <person name="Hungria M."/>
        </authorList>
    </citation>
    <scope>NUCLEOTIDE SEQUENCE [LARGE SCALE GENOMIC DNA]</scope>
    <source>
        <strain evidence="2">AC99b</strain>
    </source>
</reference>
<name>A0A330HIC4_9HYPH</name>
<accession>A0A330HIC4</accession>
<dbReference type="Proteomes" id="UP000251558">
    <property type="component" value="Unassembled WGS sequence"/>
</dbReference>
<dbReference type="AlphaFoldDB" id="A0A330HIC4"/>
<proteinExistence type="predicted"/>
<comment type="caution">
    <text evidence="1">The sequence shown here is derived from an EMBL/GenBank/DDBJ whole genome shotgun (WGS) entry which is preliminary data.</text>
</comment>
<dbReference type="RefSeq" id="WP_112099794.1">
    <property type="nucleotide sequence ID" value="NZ_QMBP01000012.1"/>
</dbReference>
<evidence type="ECO:0000313" key="1">
    <source>
        <dbReference type="EMBL" id="RAZ88506.1"/>
    </source>
</evidence>
<keyword evidence="2" id="KW-1185">Reference proteome</keyword>
<sequence length="82" mass="10015">MKKTNLERHFEEIARRAIQRENRRAERRRREIQGEVELRRRVRVSAYRSPFQEMIDAYREVERTKRPGVFELVLSALGWKSS</sequence>
<reference evidence="1 2" key="2">
    <citation type="submission" date="2018-07" db="EMBL/GenBank/DDBJ databases">
        <title>Diversity of Mesorhizobium strains in Brazil.</title>
        <authorList>
            <person name="Helene L.C.F."/>
            <person name="Dall'Agnol R."/>
            <person name="Delamuta J.R.M."/>
            <person name="Hungria M."/>
        </authorList>
    </citation>
    <scope>NUCLEOTIDE SEQUENCE [LARGE SCALE GENOMIC DNA]</scope>
    <source>
        <strain evidence="1 2">AC99b</strain>
    </source>
</reference>
<dbReference type="EMBL" id="QMBP01000012">
    <property type="protein sequence ID" value="RAZ88506.1"/>
    <property type="molecule type" value="Genomic_DNA"/>
</dbReference>
<organism evidence="1 2">
    <name type="scientific">Mesorhizobium hawassense</name>
    <dbReference type="NCBI Taxonomy" id="1209954"/>
    <lineage>
        <taxon>Bacteria</taxon>
        <taxon>Pseudomonadati</taxon>
        <taxon>Pseudomonadota</taxon>
        <taxon>Alphaproteobacteria</taxon>
        <taxon>Hyphomicrobiales</taxon>
        <taxon>Phyllobacteriaceae</taxon>
        <taxon>Mesorhizobium</taxon>
    </lineage>
</organism>